<dbReference type="EMBL" id="QGMK01000865">
    <property type="protein sequence ID" value="TVY76095.1"/>
    <property type="molecule type" value="Genomic_DNA"/>
</dbReference>
<dbReference type="Proteomes" id="UP000469558">
    <property type="component" value="Unassembled WGS sequence"/>
</dbReference>
<proteinExistence type="predicted"/>
<dbReference type="AlphaFoldDB" id="A0A8T9C407"/>
<keyword evidence="3" id="KW-1185">Reference proteome</keyword>
<gene>
    <name evidence="2" type="primary">het-6_44</name>
    <name evidence="2" type="ORF">LSUE1_G006656</name>
</gene>
<protein>
    <submittedName>
        <fullName evidence="2">Heterokaryon incompatibility protein 6 OR allele</fullName>
    </submittedName>
</protein>
<dbReference type="PANTHER" id="PTHR24148">
    <property type="entry name" value="ANKYRIN REPEAT DOMAIN-CONTAINING PROTEIN 39 HOMOLOG-RELATED"/>
    <property type="match status" value="1"/>
</dbReference>
<accession>A0A8T9C407</accession>
<dbReference type="PANTHER" id="PTHR24148:SF64">
    <property type="entry name" value="HETEROKARYON INCOMPATIBILITY DOMAIN-CONTAINING PROTEIN"/>
    <property type="match status" value="1"/>
</dbReference>
<name>A0A8T9C407_9HELO</name>
<dbReference type="OrthoDB" id="2157530at2759"/>
<comment type="caution">
    <text evidence="2">The sequence shown here is derived from an EMBL/GenBank/DDBJ whole genome shotgun (WGS) entry which is preliminary data.</text>
</comment>
<dbReference type="InterPro" id="IPR010730">
    <property type="entry name" value="HET"/>
</dbReference>
<reference evidence="2 3" key="1">
    <citation type="submission" date="2018-05" db="EMBL/GenBank/DDBJ databases">
        <title>Genome sequencing and assembly of the regulated plant pathogen Lachnellula willkommii and related sister species for the development of diagnostic species identification markers.</title>
        <authorList>
            <person name="Giroux E."/>
            <person name="Bilodeau G."/>
        </authorList>
    </citation>
    <scope>NUCLEOTIDE SEQUENCE [LARGE SCALE GENOMIC DNA]</scope>
    <source>
        <strain evidence="2 3">CBS 268.59</strain>
    </source>
</reference>
<feature type="domain" description="Heterokaryon incompatibility" evidence="1">
    <location>
        <begin position="52"/>
        <end position="196"/>
    </location>
</feature>
<evidence type="ECO:0000259" key="1">
    <source>
        <dbReference type="Pfam" id="PF06985"/>
    </source>
</evidence>
<evidence type="ECO:0000313" key="2">
    <source>
        <dbReference type="EMBL" id="TVY76095.1"/>
    </source>
</evidence>
<organism evidence="2 3">
    <name type="scientific">Lachnellula suecica</name>
    <dbReference type="NCBI Taxonomy" id="602035"/>
    <lineage>
        <taxon>Eukaryota</taxon>
        <taxon>Fungi</taxon>
        <taxon>Dikarya</taxon>
        <taxon>Ascomycota</taxon>
        <taxon>Pezizomycotina</taxon>
        <taxon>Leotiomycetes</taxon>
        <taxon>Helotiales</taxon>
        <taxon>Lachnaceae</taxon>
        <taxon>Lachnellula</taxon>
    </lineage>
</organism>
<dbReference type="Pfam" id="PF06985">
    <property type="entry name" value="HET"/>
    <property type="match status" value="1"/>
</dbReference>
<dbReference type="InterPro" id="IPR052895">
    <property type="entry name" value="HetReg/Transcr_Mod"/>
</dbReference>
<evidence type="ECO:0000313" key="3">
    <source>
        <dbReference type="Proteomes" id="UP000469558"/>
    </source>
</evidence>
<sequence>MPFQPPLYQYIPFSPTAEYPFRLLKLYPAAEKTSPLWCGLWHTALDQPPPEFDALSYVWGEPEPDTGNSNVFLEVNSEWRRLPILSSLRAALHRLRLPNEDRFTWVDALCINQVDTAEKSHQVPMMGKIYQSARSVVIWLGEEADDSDLALSFIPRVTDLSQFDRIIQDQSAIHEWYSLYKLLNRSWFSRKWVVQELAFAKQAEVYCGNGKVDWPLFADAASLFGRRQQDIANLFWMSPEYAHDAEILGEVQALGALRLINTLNRLFRCSDDGQILEGLVDLETLVTSLNIFETTEPRDCIYSVMSLAETTRNQISTVLKQQIPAESIFPNLLVDYDRPFYDVARGFVASCIRSSNSLDIICRPWSPFPNYYNSAFQSQIISSWACSMDDSVFEIRGDGHCVRKRGETFVGAPGVPIYQASKGFPLLPAISDFGPPWSSEAPGRLDSCLYLDIARFPRFEPVSHFYSPRLEVKGVRIGVCHVLGERAMEGTIPSGWFSMANWQQRRAPVPEAFYRTLVADRSTDRGNPPSWYKRAFEHALVDSGTGDVRLQRMITQSKSTVTTELLRRVQSIIWNRRFVVTDRGKFGLVPATA</sequence>